<accession>A0A644XSC4</accession>
<dbReference type="PANTHER" id="PTHR30193">
    <property type="entry name" value="ABC TRANSPORTER PERMEASE PROTEIN"/>
    <property type="match status" value="1"/>
</dbReference>
<protein>
    <submittedName>
        <fullName evidence="9">sn-glycerol-3-phosphate transport system permease protein UgpA</fullName>
    </submittedName>
</protein>
<keyword evidence="5 7" id="KW-1133">Transmembrane helix</keyword>
<feature type="transmembrane region" description="Helical" evidence="7">
    <location>
        <begin position="273"/>
        <end position="294"/>
    </location>
</feature>
<feature type="transmembrane region" description="Helical" evidence="7">
    <location>
        <begin position="82"/>
        <end position="104"/>
    </location>
</feature>
<evidence type="ECO:0000256" key="5">
    <source>
        <dbReference type="ARBA" id="ARBA00022989"/>
    </source>
</evidence>
<feature type="transmembrane region" description="Helical" evidence="7">
    <location>
        <begin position="175"/>
        <end position="193"/>
    </location>
</feature>
<keyword evidence="4 7" id="KW-0812">Transmembrane</keyword>
<feature type="transmembrane region" description="Helical" evidence="7">
    <location>
        <begin position="213"/>
        <end position="231"/>
    </location>
</feature>
<dbReference type="InterPro" id="IPR000515">
    <property type="entry name" value="MetI-like"/>
</dbReference>
<sequence>MVKQKTFEWSLERGDLLPLLMMLPTLLVILFVMVFPLVYGLLLSFFTIGFGGSLSPDSFVGLDNYLQFFTDPVAMKATLNTVLFSFGAIAGDFVLGTLVSLGLLKLRRSASVLIRPIVTMPLLVSPVVVGLIWRYIYDPKGILYYFLGKIGLGISNFPGVTAASTSLLSTIIAHWWQVTPFVIIVLTAGLLSIPEEYYEASKIDGAGPFRTFFQITLPQLLNVYIVIMLVSGVDTIKIFDLIFALTGGGPNNSSISLSIYAYSQAFEQSNLSYSIAISILTMLLTFCIFGIPFIKHNLSKGNR</sequence>
<evidence type="ECO:0000259" key="8">
    <source>
        <dbReference type="PROSITE" id="PS50928"/>
    </source>
</evidence>
<feature type="transmembrane region" description="Helical" evidence="7">
    <location>
        <begin position="116"/>
        <end position="136"/>
    </location>
</feature>
<dbReference type="CDD" id="cd06261">
    <property type="entry name" value="TM_PBP2"/>
    <property type="match status" value="1"/>
</dbReference>
<feature type="domain" description="ABC transmembrane type-1" evidence="8">
    <location>
        <begin position="78"/>
        <end position="292"/>
    </location>
</feature>
<comment type="subcellular location">
    <subcellularLocation>
        <location evidence="1">Cell membrane</location>
        <topology evidence="1">Multi-pass membrane protein</topology>
    </subcellularLocation>
</comment>
<evidence type="ECO:0000256" key="7">
    <source>
        <dbReference type="SAM" id="Phobius"/>
    </source>
</evidence>
<dbReference type="SUPFAM" id="SSF161098">
    <property type="entry name" value="MetI-like"/>
    <property type="match status" value="1"/>
</dbReference>
<dbReference type="GO" id="GO:0055085">
    <property type="term" value="P:transmembrane transport"/>
    <property type="evidence" value="ECO:0007669"/>
    <property type="project" value="InterPro"/>
</dbReference>
<reference evidence="9" key="1">
    <citation type="submission" date="2019-08" db="EMBL/GenBank/DDBJ databases">
        <authorList>
            <person name="Kucharzyk K."/>
            <person name="Murdoch R.W."/>
            <person name="Higgins S."/>
            <person name="Loffler F."/>
        </authorList>
    </citation>
    <scope>NUCLEOTIDE SEQUENCE</scope>
</reference>
<dbReference type="PANTHER" id="PTHR30193:SF37">
    <property type="entry name" value="INNER MEMBRANE ABC TRANSPORTER PERMEASE PROTEIN YCJO"/>
    <property type="match status" value="1"/>
</dbReference>
<dbReference type="InterPro" id="IPR051393">
    <property type="entry name" value="ABC_transporter_permease"/>
</dbReference>
<comment type="caution">
    <text evidence="9">The sequence shown here is derived from an EMBL/GenBank/DDBJ whole genome shotgun (WGS) entry which is preliminary data.</text>
</comment>
<evidence type="ECO:0000256" key="4">
    <source>
        <dbReference type="ARBA" id="ARBA00022692"/>
    </source>
</evidence>
<keyword evidence="6 7" id="KW-0472">Membrane</keyword>
<evidence type="ECO:0000256" key="3">
    <source>
        <dbReference type="ARBA" id="ARBA00022475"/>
    </source>
</evidence>
<dbReference type="EMBL" id="VSSQ01003099">
    <property type="protein sequence ID" value="MPM19045.1"/>
    <property type="molecule type" value="Genomic_DNA"/>
</dbReference>
<keyword evidence="3" id="KW-1003">Cell membrane</keyword>
<gene>
    <name evidence="9" type="primary">ugpA_13</name>
    <name evidence="9" type="ORF">SDC9_65463</name>
</gene>
<dbReference type="GO" id="GO:0005886">
    <property type="term" value="C:plasma membrane"/>
    <property type="evidence" value="ECO:0007669"/>
    <property type="project" value="UniProtKB-SubCell"/>
</dbReference>
<dbReference type="InterPro" id="IPR035906">
    <property type="entry name" value="MetI-like_sf"/>
</dbReference>
<evidence type="ECO:0000256" key="6">
    <source>
        <dbReference type="ARBA" id="ARBA00023136"/>
    </source>
</evidence>
<dbReference type="PROSITE" id="PS50928">
    <property type="entry name" value="ABC_TM1"/>
    <property type="match status" value="1"/>
</dbReference>
<evidence type="ECO:0000256" key="1">
    <source>
        <dbReference type="ARBA" id="ARBA00004651"/>
    </source>
</evidence>
<proteinExistence type="predicted"/>
<keyword evidence="2" id="KW-0813">Transport</keyword>
<name>A0A644XSC4_9ZZZZ</name>
<dbReference type="AlphaFoldDB" id="A0A644XSC4"/>
<evidence type="ECO:0000256" key="2">
    <source>
        <dbReference type="ARBA" id="ARBA00022448"/>
    </source>
</evidence>
<feature type="transmembrane region" description="Helical" evidence="7">
    <location>
        <begin position="21"/>
        <end position="48"/>
    </location>
</feature>
<evidence type="ECO:0000313" key="9">
    <source>
        <dbReference type="EMBL" id="MPM19045.1"/>
    </source>
</evidence>
<dbReference type="Gene3D" id="1.10.3720.10">
    <property type="entry name" value="MetI-like"/>
    <property type="match status" value="1"/>
</dbReference>
<organism evidence="9">
    <name type="scientific">bioreactor metagenome</name>
    <dbReference type="NCBI Taxonomy" id="1076179"/>
    <lineage>
        <taxon>unclassified sequences</taxon>
        <taxon>metagenomes</taxon>
        <taxon>ecological metagenomes</taxon>
    </lineage>
</organism>
<dbReference type="Pfam" id="PF00528">
    <property type="entry name" value="BPD_transp_1"/>
    <property type="match status" value="1"/>
</dbReference>